<organism evidence="1 2">
    <name type="scientific">Sesamum alatum</name>
    <dbReference type="NCBI Taxonomy" id="300844"/>
    <lineage>
        <taxon>Eukaryota</taxon>
        <taxon>Viridiplantae</taxon>
        <taxon>Streptophyta</taxon>
        <taxon>Embryophyta</taxon>
        <taxon>Tracheophyta</taxon>
        <taxon>Spermatophyta</taxon>
        <taxon>Magnoliopsida</taxon>
        <taxon>eudicotyledons</taxon>
        <taxon>Gunneridae</taxon>
        <taxon>Pentapetalae</taxon>
        <taxon>asterids</taxon>
        <taxon>lamiids</taxon>
        <taxon>Lamiales</taxon>
        <taxon>Pedaliaceae</taxon>
        <taxon>Sesamum</taxon>
    </lineage>
</organism>
<sequence>MPLAGETMVDPKWRFRRDKNRSHMDRSERLDETSRLVVVRQVGSSERRRNRREKVKMVATFRASGRTFNDRSSNARQIQVDRRSAVRWVMRVAEMRRKIFSAAGRRWRRAEFDGAQKCNPADVVLWLKCWRFFHSLLPVELITSSFLPEARRIWWKKNRRGLGAR</sequence>
<dbReference type="EMBL" id="JACGWO010000008">
    <property type="protein sequence ID" value="KAK4421410.1"/>
    <property type="molecule type" value="Genomic_DNA"/>
</dbReference>
<name>A0AAE1Y0G3_9LAMI</name>
<gene>
    <name evidence="1" type="ORF">Salat_2091500</name>
</gene>
<comment type="caution">
    <text evidence="1">The sequence shown here is derived from an EMBL/GenBank/DDBJ whole genome shotgun (WGS) entry which is preliminary data.</text>
</comment>
<evidence type="ECO:0000313" key="1">
    <source>
        <dbReference type="EMBL" id="KAK4421410.1"/>
    </source>
</evidence>
<protein>
    <submittedName>
        <fullName evidence="1">Uncharacterized protein</fullName>
    </submittedName>
</protein>
<keyword evidence="2" id="KW-1185">Reference proteome</keyword>
<dbReference type="AlphaFoldDB" id="A0AAE1Y0G3"/>
<reference evidence="1" key="2">
    <citation type="journal article" date="2024" name="Plant">
        <title>Genomic evolution and insights into agronomic trait innovations of Sesamum species.</title>
        <authorList>
            <person name="Miao H."/>
            <person name="Wang L."/>
            <person name="Qu L."/>
            <person name="Liu H."/>
            <person name="Sun Y."/>
            <person name="Le M."/>
            <person name="Wang Q."/>
            <person name="Wei S."/>
            <person name="Zheng Y."/>
            <person name="Lin W."/>
            <person name="Duan Y."/>
            <person name="Cao H."/>
            <person name="Xiong S."/>
            <person name="Wang X."/>
            <person name="Wei L."/>
            <person name="Li C."/>
            <person name="Ma Q."/>
            <person name="Ju M."/>
            <person name="Zhao R."/>
            <person name="Li G."/>
            <person name="Mu C."/>
            <person name="Tian Q."/>
            <person name="Mei H."/>
            <person name="Zhang T."/>
            <person name="Gao T."/>
            <person name="Zhang H."/>
        </authorList>
    </citation>
    <scope>NUCLEOTIDE SEQUENCE</scope>
    <source>
        <strain evidence="1">3651</strain>
    </source>
</reference>
<accession>A0AAE1Y0G3</accession>
<reference evidence="1" key="1">
    <citation type="submission" date="2020-06" db="EMBL/GenBank/DDBJ databases">
        <authorList>
            <person name="Li T."/>
            <person name="Hu X."/>
            <person name="Zhang T."/>
            <person name="Song X."/>
            <person name="Zhang H."/>
            <person name="Dai N."/>
            <person name="Sheng W."/>
            <person name="Hou X."/>
            <person name="Wei L."/>
        </authorList>
    </citation>
    <scope>NUCLEOTIDE SEQUENCE</scope>
    <source>
        <strain evidence="1">3651</strain>
        <tissue evidence="1">Leaf</tissue>
    </source>
</reference>
<evidence type="ECO:0000313" key="2">
    <source>
        <dbReference type="Proteomes" id="UP001293254"/>
    </source>
</evidence>
<proteinExistence type="predicted"/>
<dbReference type="Proteomes" id="UP001293254">
    <property type="component" value="Unassembled WGS sequence"/>
</dbReference>